<evidence type="ECO:0000259" key="2">
    <source>
        <dbReference type="Pfam" id="PF25023"/>
    </source>
</evidence>
<evidence type="ECO:0000256" key="1">
    <source>
        <dbReference type="ARBA" id="ARBA00022737"/>
    </source>
</evidence>
<reference evidence="3 4" key="1">
    <citation type="submission" date="2021-02" db="EMBL/GenBank/DDBJ databases">
        <title>FDA dAtabase for Regulatory Grade micrObial Sequences (FDA-ARGOS): Supporting development and validation of Infectious Disease Dx tests.</title>
        <authorList>
            <person name="Carlson P."/>
            <person name="Fischbach M."/>
            <person name="Hastie J."/>
            <person name="Bilen M."/>
            <person name="Cheng A."/>
            <person name="Tallon L."/>
            <person name="Sadzewicz L."/>
            <person name="Zhao X."/>
            <person name="Boylan J."/>
            <person name="Ott S."/>
            <person name="Bowen H."/>
            <person name="Vavikolanu K."/>
            <person name="Mehta A."/>
            <person name="Aluvathingal J."/>
            <person name="Nadendla S."/>
            <person name="Yan Y."/>
            <person name="Sichtig H."/>
        </authorList>
    </citation>
    <scope>NUCLEOTIDE SEQUENCE [LARGE SCALE GENOMIC DNA]</scope>
    <source>
        <strain evidence="3 4">FDAARGOS_1229</strain>
    </source>
</reference>
<dbReference type="Pfam" id="PF25023">
    <property type="entry name" value="TEN_YD-shell"/>
    <property type="match status" value="1"/>
</dbReference>
<name>A0ABX7H9T1_9BACT</name>
<keyword evidence="1" id="KW-0677">Repeat</keyword>
<dbReference type="RefSeq" id="WP_204097874.1">
    <property type="nucleotide sequence ID" value="NZ_CP069450.1"/>
</dbReference>
<keyword evidence="4" id="KW-1185">Reference proteome</keyword>
<dbReference type="PANTHER" id="PTHR32305">
    <property type="match status" value="1"/>
</dbReference>
<evidence type="ECO:0000313" key="4">
    <source>
        <dbReference type="Proteomes" id="UP000654720"/>
    </source>
</evidence>
<accession>A0ABX7H9T1</accession>
<dbReference type="InterPro" id="IPR031325">
    <property type="entry name" value="RHS_repeat"/>
</dbReference>
<dbReference type="Pfam" id="PF15659">
    <property type="entry name" value="Toxin-JAB1"/>
    <property type="match status" value="1"/>
</dbReference>
<dbReference type="InterPro" id="IPR022385">
    <property type="entry name" value="Rhs_assc_core"/>
</dbReference>
<evidence type="ECO:0000313" key="3">
    <source>
        <dbReference type="EMBL" id="QRO51548.1"/>
    </source>
</evidence>
<protein>
    <recommendedName>
        <fullName evidence="2">Teneurin-like YD-shell domain-containing protein</fullName>
    </recommendedName>
</protein>
<dbReference type="Pfam" id="PF05593">
    <property type="entry name" value="RHS_repeat"/>
    <property type="match status" value="1"/>
</dbReference>
<dbReference type="EMBL" id="CP069450">
    <property type="protein sequence ID" value="QRO51548.1"/>
    <property type="molecule type" value="Genomic_DNA"/>
</dbReference>
<proteinExistence type="predicted"/>
<dbReference type="InterPro" id="IPR028218">
    <property type="entry name" value="Toxin-JAB1"/>
</dbReference>
<dbReference type="Proteomes" id="UP000654720">
    <property type="component" value="Chromosome"/>
</dbReference>
<dbReference type="PANTHER" id="PTHR32305:SF15">
    <property type="entry name" value="PROTEIN RHSA-RELATED"/>
    <property type="match status" value="1"/>
</dbReference>
<dbReference type="InterPro" id="IPR056823">
    <property type="entry name" value="TEN-like_YD-shell"/>
</dbReference>
<feature type="domain" description="Teneurin-like YD-shell" evidence="2">
    <location>
        <begin position="379"/>
        <end position="458"/>
    </location>
</feature>
<dbReference type="NCBIfam" id="TIGR03696">
    <property type="entry name" value="Rhs_assc_core"/>
    <property type="match status" value="1"/>
</dbReference>
<organism evidence="3 4">
    <name type="scientific">Butyricimonas virosa</name>
    <dbReference type="NCBI Taxonomy" id="544645"/>
    <lineage>
        <taxon>Bacteria</taxon>
        <taxon>Pseudomonadati</taxon>
        <taxon>Bacteroidota</taxon>
        <taxon>Bacteroidia</taxon>
        <taxon>Bacteroidales</taxon>
        <taxon>Odoribacteraceae</taxon>
        <taxon>Butyricimonas</taxon>
    </lineage>
</organism>
<dbReference type="GeneID" id="93095536"/>
<gene>
    <name evidence="3" type="ORF">I6J59_08105</name>
</gene>
<sequence>MKNLLDFHFMTGLVTSVRTRVLGASPEKWLATTTYYDDRCRVIQTVSDNVEGFTSRVDVKYDFAGNVVQQRESHQVSASRTDVLESENTYDDRGRLLSSTTRLNGGSPATVVYTYDAVGRLVSRKLGNTTETLAYNPRGWLTSKESTPFKMRLRYESPAGGGVACWNGNISEWEWQQGANVALMYGFTYDGVNRLKETTQKQKSGTTWSTLAGSYLERGLTYDRNGNLKTLQRTAGGTLVDNLVYTCTGNQLTSLIENVSSTLAGDVYSRGGTVSGTYAYDKNGNMTNDSRRALDFGYNVLNLLSEVKTVGGELKAKYDYLADGTKLRVRDKGEVNGFDYLGSLTYRKSGAGLQLESASFGDGVIRPGDSNGGQGEVNYFLTDHLGSVRVIVDGTGKVLERNDYYPFGARQARSDYPQLAANRFKYNGKEEQVTGDLEWLDYGARMYDSGLGRWFSGDPLQERYYPLSSYSYCSGNPVKFVDIEGMWIDNYQLMADGSIVFLEKTDDAYDVLYASNSAKKGDVNVNEFVTIYDRTILPSLSGKPTSLGTHYAFTRDAVDVFNLFKFVADNSNVEWGLNGFMHDGKEIYSIRTNNNDRFVRMVYFQYKESNITFSLHSHPWGGNETQKASGYNEEGYDGDMATIARRYNEFKTTGKRYPEDFPRHYIYHKVSQNLYNYTPWNPSILIIKVDSGKTLKNKIKK</sequence>
<dbReference type="InterPro" id="IPR050708">
    <property type="entry name" value="T6SS_VgrG/RHS"/>
</dbReference>
<dbReference type="Gene3D" id="2.180.10.10">
    <property type="entry name" value="RHS repeat-associated core"/>
    <property type="match status" value="1"/>
</dbReference>